<gene>
    <name evidence="3" type="primary">atpF'</name>
    <name evidence="3" type="ORF">CINS_0180</name>
</gene>
<accession>A0A0A8H2R2</accession>
<feature type="coiled-coil region" evidence="1">
    <location>
        <begin position="80"/>
        <end position="122"/>
    </location>
</feature>
<proteinExistence type="predicted"/>
<dbReference type="HOGENOM" id="CLU_079215_10_0_7"/>
<name>A0A0A8H2R2_9BACT</name>
<dbReference type="EMBL" id="CP007770">
    <property type="protein sequence ID" value="AJC87184.1"/>
    <property type="molecule type" value="Genomic_DNA"/>
</dbReference>
<dbReference type="NCBIfam" id="NF006293">
    <property type="entry name" value="PRK08476.1"/>
    <property type="match status" value="1"/>
</dbReference>
<reference evidence="3 4" key="1">
    <citation type="journal article" date="2014" name="Genome Biol. Evol.">
        <title>Comparative Genomics of the Campylobacter lari Group.</title>
        <authorList>
            <person name="Miller W.G."/>
            <person name="Yee E."/>
            <person name="Chapman M.H."/>
            <person name="Smith T.P."/>
            <person name="Bono J.L."/>
            <person name="Huynh S."/>
            <person name="Parker C.T."/>
            <person name="Vandamme P."/>
            <person name="Luong K."/>
            <person name="Korlach J."/>
        </authorList>
    </citation>
    <scope>NUCLEOTIDE SEQUENCE [LARGE SCALE GENOMIC DNA]</scope>
    <source>
        <strain evidence="3 4">NCTC 12927</strain>
    </source>
</reference>
<sequence length="141" mass="16766">MFDDIHFSIMIATGVIFLFMIAILNSMLYKPLIKFMDSRDLTIKNDEDKMKKNSDDISSVEFELEKIHVKTRDEINQIKAKTIEEAKIKQEKELTNKKKELEEQMNVFLKSLKEKEKELKEELYLKVPEFKQSFQNSLNKI</sequence>
<keyword evidence="1" id="KW-0175">Coiled coil</keyword>
<evidence type="ECO:0000256" key="2">
    <source>
        <dbReference type="SAM" id="Phobius"/>
    </source>
</evidence>
<dbReference type="EC" id="3.6.3.14" evidence="3"/>
<keyword evidence="2" id="KW-0812">Transmembrane</keyword>
<evidence type="ECO:0000256" key="1">
    <source>
        <dbReference type="SAM" id="Coils"/>
    </source>
</evidence>
<dbReference type="GO" id="GO:0016787">
    <property type="term" value="F:hydrolase activity"/>
    <property type="evidence" value="ECO:0007669"/>
    <property type="project" value="UniProtKB-KW"/>
</dbReference>
<dbReference type="Proteomes" id="UP000031163">
    <property type="component" value="Chromosome"/>
</dbReference>
<keyword evidence="2" id="KW-0472">Membrane</keyword>
<feature type="transmembrane region" description="Helical" evidence="2">
    <location>
        <begin position="6"/>
        <end position="29"/>
    </location>
</feature>
<dbReference type="GO" id="GO:0046961">
    <property type="term" value="F:proton-transporting ATPase activity, rotational mechanism"/>
    <property type="evidence" value="ECO:0007669"/>
    <property type="project" value="TreeGrafter"/>
</dbReference>
<evidence type="ECO:0000313" key="3">
    <source>
        <dbReference type="EMBL" id="AJC87184.1"/>
    </source>
</evidence>
<dbReference type="InterPro" id="IPR050059">
    <property type="entry name" value="ATP_synthase_B_chain"/>
</dbReference>
<evidence type="ECO:0000313" key="4">
    <source>
        <dbReference type="Proteomes" id="UP000031163"/>
    </source>
</evidence>
<dbReference type="AlphaFoldDB" id="A0A0A8H2R2"/>
<dbReference type="PANTHER" id="PTHR33445:SF2">
    <property type="entry name" value="ATP SYNTHASE SUBUNIT B', CHLOROPLASTIC"/>
    <property type="match status" value="1"/>
</dbReference>
<dbReference type="KEGG" id="cis:CINS_0180"/>
<keyword evidence="3" id="KW-0378">Hydrolase</keyword>
<dbReference type="STRING" id="1031564.CINS_0180"/>
<protein>
    <submittedName>
        <fullName evidence="3">ATP synthase, F0 complex, b' subunit</fullName>
        <ecNumber evidence="3">3.6.3.14</ecNumber>
    </submittedName>
</protein>
<organism evidence="3 4">
    <name type="scientific">Campylobacter insulaenigrae NCTC 12927</name>
    <dbReference type="NCBI Taxonomy" id="1031564"/>
    <lineage>
        <taxon>Bacteria</taxon>
        <taxon>Pseudomonadati</taxon>
        <taxon>Campylobacterota</taxon>
        <taxon>Epsilonproteobacteria</taxon>
        <taxon>Campylobacterales</taxon>
        <taxon>Campylobacteraceae</taxon>
        <taxon>Campylobacter</taxon>
    </lineage>
</organism>
<dbReference type="GeneID" id="74431001"/>
<dbReference type="PANTHER" id="PTHR33445">
    <property type="entry name" value="ATP SYNTHASE SUBUNIT B', CHLOROPLASTIC"/>
    <property type="match status" value="1"/>
</dbReference>
<dbReference type="RefSeq" id="WP_039649059.1">
    <property type="nucleotide sequence ID" value="NZ_CP007770.1"/>
</dbReference>
<keyword evidence="2" id="KW-1133">Transmembrane helix</keyword>